<sequence>MIHLYRVFASACMLPSAISKFRGIGIRLLYRWLGASVMLAVALGLAACEPSVAKPMTVGITGYNFTAEGVQEYYVNGMRGSNLPPYGGGGSTSCCVSLPAKWTPELTVKVSWTMGHWTTPYESRKHLSVDEQIKCCSAERTLSKVVPVERYEVGGIAQVFFLPQDDIKVWVSQYDLGHEKHISGMRYPKKPDTTE</sequence>
<dbReference type="eggNOG" id="ENOG5032WTF">
    <property type="taxonomic scope" value="Bacteria"/>
</dbReference>
<evidence type="ECO:0000313" key="3">
    <source>
        <dbReference type="Proteomes" id="UP000008917"/>
    </source>
</evidence>
<reference evidence="3" key="1">
    <citation type="submission" date="2010-12" db="EMBL/GenBank/DDBJ databases">
        <title>Complete sequence of Variovorax paradoxus EPS.</title>
        <authorList>
            <consortium name="US DOE Joint Genome Institute"/>
            <person name="Lucas S."/>
            <person name="Copeland A."/>
            <person name="Lapidus A."/>
            <person name="Cheng J.-F."/>
            <person name="Goodwin L."/>
            <person name="Pitluck S."/>
            <person name="Teshima H."/>
            <person name="Detter J.C."/>
            <person name="Han C."/>
            <person name="Tapia R."/>
            <person name="Land M."/>
            <person name="Hauser L."/>
            <person name="Kyrpides N."/>
            <person name="Ivanova N."/>
            <person name="Ovchinnikova G."/>
            <person name="Orwin P."/>
            <person name="Han J.-I.G."/>
            <person name="Woyke T."/>
        </authorList>
    </citation>
    <scope>NUCLEOTIDE SEQUENCE [LARGE SCALE GENOMIC DNA]</scope>
    <source>
        <strain evidence="3">EPS</strain>
    </source>
</reference>
<keyword evidence="1" id="KW-0812">Transmembrane</keyword>
<reference evidence="2 3" key="2">
    <citation type="journal article" date="2013" name="Genome Announc.">
        <title>Genome of the Root-Associated Plant Growth-Promoting Bacterium Variovorax paradoxus Strain EPS.</title>
        <authorList>
            <person name="Han J.I."/>
            <person name="Spain J.C."/>
            <person name="Leadbetter J.R."/>
            <person name="Ovchinnikova G."/>
            <person name="Goodwin L.A."/>
            <person name="Han C.S."/>
            <person name="Woyke T."/>
            <person name="Davenport K.W."/>
            <person name="Orwin P.M."/>
        </authorList>
    </citation>
    <scope>NUCLEOTIDE SEQUENCE [LARGE SCALE GENOMIC DNA]</scope>
    <source>
        <strain evidence="2 3">EPS</strain>
    </source>
</reference>
<feature type="transmembrane region" description="Helical" evidence="1">
    <location>
        <begin position="29"/>
        <end position="48"/>
    </location>
</feature>
<evidence type="ECO:0008006" key="4">
    <source>
        <dbReference type="Google" id="ProtNLM"/>
    </source>
</evidence>
<dbReference type="Proteomes" id="UP000008917">
    <property type="component" value="Chromosome"/>
</dbReference>
<keyword evidence="1" id="KW-1133">Transmembrane helix</keyword>
<dbReference type="RefSeq" id="WP_013544067.1">
    <property type="nucleotide sequence ID" value="NC_014931.1"/>
</dbReference>
<dbReference type="EMBL" id="CP002417">
    <property type="protein sequence ID" value="ADU39872.1"/>
    <property type="molecule type" value="Genomic_DNA"/>
</dbReference>
<gene>
    <name evidence="2" type="ordered locus">Varpa_5719</name>
</gene>
<dbReference type="KEGG" id="vpe:Varpa_5719"/>
<protein>
    <recommendedName>
        <fullName evidence="4">DUF3304 domain-containing protein</fullName>
    </recommendedName>
</protein>
<dbReference type="AlphaFoldDB" id="E6UVK7"/>
<accession>E6UVK7</accession>
<proteinExistence type="predicted"/>
<dbReference type="InterPro" id="IPR021733">
    <property type="entry name" value="DUF3304"/>
</dbReference>
<evidence type="ECO:0000256" key="1">
    <source>
        <dbReference type="SAM" id="Phobius"/>
    </source>
</evidence>
<dbReference type="STRING" id="595537.Varpa_5719"/>
<organism evidence="2 3">
    <name type="scientific">Variovorax paradoxus (strain EPS)</name>
    <dbReference type="NCBI Taxonomy" id="595537"/>
    <lineage>
        <taxon>Bacteria</taxon>
        <taxon>Pseudomonadati</taxon>
        <taxon>Pseudomonadota</taxon>
        <taxon>Betaproteobacteria</taxon>
        <taxon>Burkholderiales</taxon>
        <taxon>Comamonadaceae</taxon>
        <taxon>Variovorax</taxon>
    </lineage>
</organism>
<dbReference type="HOGENOM" id="CLU_101690_2_0_4"/>
<keyword evidence="1" id="KW-0472">Membrane</keyword>
<evidence type="ECO:0000313" key="2">
    <source>
        <dbReference type="EMBL" id="ADU39872.1"/>
    </source>
</evidence>
<dbReference type="Pfam" id="PF11745">
    <property type="entry name" value="DUF3304"/>
    <property type="match status" value="1"/>
</dbReference>
<name>E6UVK7_VARPE</name>